<keyword evidence="1" id="KW-0472">Membrane</keyword>
<feature type="transmembrane region" description="Helical" evidence="1">
    <location>
        <begin position="152"/>
        <end position="172"/>
    </location>
</feature>
<feature type="transmembrane region" description="Helical" evidence="1">
    <location>
        <begin position="39"/>
        <end position="57"/>
    </location>
</feature>
<keyword evidence="1" id="KW-0812">Transmembrane</keyword>
<evidence type="ECO:0000256" key="1">
    <source>
        <dbReference type="SAM" id="Phobius"/>
    </source>
</evidence>
<dbReference type="AlphaFoldDB" id="A0A177CRH8"/>
<protein>
    <recommendedName>
        <fullName evidence="4">TLC domain-containing protein</fullName>
    </recommendedName>
</protein>
<feature type="transmembrane region" description="Helical" evidence="1">
    <location>
        <begin position="192"/>
        <end position="213"/>
    </location>
</feature>
<evidence type="ECO:0000313" key="3">
    <source>
        <dbReference type="Proteomes" id="UP000077069"/>
    </source>
</evidence>
<dbReference type="OrthoDB" id="10010954at2759"/>
<name>A0A177CRH8_9PLEO</name>
<dbReference type="GeneID" id="28769777"/>
<evidence type="ECO:0008006" key="4">
    <source>
        <dbReference type="Google" id="ProtNLM"/>
    </source>
</evidence>
<reference evidence="2 3" key="1">
    <citation type="submission" date="2016-05" db="EMBL/GenBank/DDBJ databases">
        <title>Comparative analysis of secretome profiles of manganese(II)-oxidizing ascomycete fungi.</title>
        <authorList>
            <consortium name="DOE Joint Genome Institute"/>
            <person name="Zeiner C.A."/>
            <person name="Purvine S.O."/>
            <person name="Zink E.M."/>
            <person name="Wu S."/>
            <person name="Pasa-Tolic L."/>
            <person name="Chaput D.L."/>
            <person name="Haridas S."/>
            <person name="Grigoriev I.V."/>
            <person name="Santelli C.M."/>
            <person name="Hansel C.M."/>
        </authorList>
    </citation>
    <scope>NUCLEOTIDE SEQUENCE [LARGE SCALE GENOMIC DNA]</scope>
    <source>
        <strain evidence="2 3">AP3s5-JAC2a</strain>
    </source>
</reference>
<dbReference type="RefSeq" id="XP_018039907.1">
    <property type="nucleotide sequence ID" value="XM_018186291.1"/>
</dbReference>
<evidence type="ECO:0000313" key="2">
    <source>
        <dbReference type="EMBL" id="OAG09542.1"/>
    </source>
</evidence>
<feature type="transmembrane region" description="Helical" evidence="1">
    <location>
        <begin position="95"/>
        <end position="116"/>
    </location>
</feature>
<sequence length="315" mass="35231">MEFALGHHGDLASERGNWTCEAPPGLAFACLRPMAMSEMFPFSVVFVAAVLIVFALLKQFVLENYMMHKDSLHGRAYARLKPRDQRTLVNHHLSLVMKVCLFIIGIYPFCALVSGHNFNTRFVARLTIGDVLFLCSHTYTAIYLFELCYRQGISYITWVHHSCTILIAQLALAFTATHRAQDTTIEMVLCLVWGVFDILSEAITHLTMVLYRLYPTRHAFLYRALRTAFVVSVLSTTIETAVVGWFYGALFRRWSTLNKALTPMLFVAFVAAQIWSAICLWRIGSAKGVLMRGGGGELEVGSGEAAGEEGKEGSK</sequence>
<keyword evidence="1" id="KW-1133">Transmembrane helix</keyword>
<dbReference type="Proteomes" id="UP000077069">
    <property type="component" value="Unassembled WGS sequence"/>
</dbReference>
<proteinExistence type="predicted"/>
<accession>A0A177CRH8</accession>
<dbReference type="EMBL" id="KV441549">
    <property type="protein sequence ID" value="OAG09542.1"/>
    <property type="molecule type" value="Genomic_DNA"/>
</dbReference>
<feature type="transmembrane region" description="Helical" evidence="1">
    <location>
        <begin position="225"/>
        <end position="248"/>
    </location>
</feature>
<organism evidence="2 3">
    <name type="scientific">Paraphaeosphaeria sporulosa</name>
    <dbReference type="NCBI Taxonomy" id="1460663"/>
    <lineage>
        <taxon>Eukaryota</taxon>
        <taxon>Fungi</taxon>
        <taxon>Dikarya</taxon>
        <taxon>Ascomycota</taxon>
        <taxon>Pezizomycotina</taxon>
        <taxon>Dothideomycetes</taxon>
        <taxon>Pleosporomycetidae</taxon>
        <taxon>Pleosporales</taxon>
        <taxon>Massarineae</taxon>
        <taxon>Didymosphaeriaceae</taxon>
        <taxon>Paraphaeosphaeria</taxon>
    </lineage>
</organism>
<feature type="transmembrane region" description="Helical" evidence="1">
    <location>
        <begin position="122"/>
        <end position="145"/>
    </location>
</feature>
<gene>
    <name evidence="2" type="ORF">CC84DRAFT_440618</name>
</gene>
<dbReference type="InParanoid" id="A0A177CRH8"/>
<keyword evidence="3" id="KW-1185">Reference proteome</keyword>
<feature type="transmembrane region" description="Helical" evidence="1">
    <location>
        <begin position="260"/>
        <end position="283"/>
    </location>
</feature>